<dbReference type="Pfam" id="PF14841">
    <property type="entry name" value="FliG_M"/>
    <property type="match status" value="1"/>
</dbReference>
<evidence type="ECO:0000259" key="3">
    <source>
        <dbReference type="Pfam" id="PF01706"/>
    </source>
</evidence>
<dbReference type="RefSeq" id="WP_243535880.1">
    <property type="nucleotide sequence ID" value="NZ_CP093442.1"/>
</dbReference>
<dbReference type="InterPro" id="IPR023087">
    <property type="entry name" value="Flg_Motor_Flig_C"/>
</dbReference>
<evidence type="ECO:0000259" key="4">
    <source>
        <dbReference type="Pfam" id="PF14841"/>
    </source>
</evidence>
<keyword evidence="1" id="KW-0472">Membrane</keyword>
<keyword evidence="6" id="KW-1185">Reference proteome</keyword>
<evidence type="ECO:0000256" key="1">
    <source>
        <dbReference type="SAM" id="Phobius"/>
    </source>
</evidence>
<feature type="chain" id="PRO_5045188907" description="Flagellar motor switch protein FliG C-terminal domain-containing protein" evidence="2">
    <location>
        <begin position="21"/>
        <end position="576"/>
    </location>
</feature>
<accession>A0ABY4C5D0</accession>
<dbReference type="InterPro" id="IPR032779">
    <property type="entry name" value="FliG_M"/>
</dbReference>
<keyword evidence="2" id="KW-0732">Signal</keyword>
<organism evidence="5 6">
    <name type="scientific">Bdellovibrio reynosensis</name>
    <dbReference type="NCBI Taxonomy" id="2835041"/>
    <lineage>
        <taxon>Bacteria</taxon>
        <taxon>Pseudomonadati</taxon>
        <taxon>Bdellovibrionota</taxon>
        <taxon>Bdellovibrionia</taxon>
        <taxon>Bdellovibrionales</taxon>
        <taxon>Pseudobdellovibrionaceae</taxon>
        <taxon>Bdellovibrio</taxon>
    </lineage>
</organism>
<dbReference type="Proteomes" id="UP000830116">
    <property type="component" value="Chromosome"/>
</dbReference>
<protein>
    <recommendedName>
        <fullName evidence="7">Flagellar motor switch protein FliG C-terminal domain-containing protein</fullName>
    </recommendedName>
</protein>
<keyword evidence="1" id="KW-1133">Transmembrane helix</keyword>
<feature type="transmembrane region" description="Helical" evidence="1">
    <location>
        <begin position="167"/>
        <end position="187"/>
    </location>
</feature>
<dbReference type="Pfam" id="PF01706">
    <property type="entry name" value="FliG_C"/>
    <property type="match status" value="1"/>
</dbReference>
<evidence type="ECO:0000313" key="6">
    <source>
        <dbReference type="Proteomes" id="UP000830116"/>
    </source>
</evidence>
<feature type="domain" description="Flagellar motor switch protein FliG middle" evidence="4">
    <location>
        <begin position="357"/>
        <end position="422"/>
    </location>
</feature>
<name>A0ABY4C5D0_9BACT</name>
<dbReference type="SUPFAM" id="SSF48029">
    <property type="entry name" value="FliG"/>
    <property type="match status" value="1"/>
</dbReference>
<evidence type="ECO:0008006" key="7">
    <source>
        <dbReference type="Google" id="ProtNLM"/>
    </source>
</evidence>
<evidence type="ECO:0000256" key="2">
    <source>
        <dbReference type="SAM" id="SignalP"/>
    </source>
</evidence>
<dbReference type="Gene3D" id="1.10.220.30">
    <property type="match status" value="2"/>
</dbReference>
<reference evidence="5" key="1">
    <citation type="submission" date="2022-03" db="EMBL/GenBank/DDBJ databases">
        <title>Genome Identification and Characterization of new species Bdellovibrio reynosense LBG001 sp. nov. from a Mexico soil sample.</title>
        <authorList>
            <person name="Camilli A."/>
            <person name="Ajao Y."/>
            <person name="Guo X."/>
        </authorList>
    </citation>
    <scope>NUCLEOTIDE SEQUENCE</scope>
    <source>
        <strain evidence="5">LBG001</strain>
    </source>
</reference>
<dbReference type="PANTHER" id="PTHR30534">
    <property type="entry name" value="FLAGELLAR MOTOR SWITCH PROTEIN FLIG"/>
    <property type="match status" value="1"/>
</dbReference>
<feature type="domain" description="Flagellar motor switch protein FliG C-terminal" evidence="3">
    <location>
        <begin position="458"/>
        <end position="556"/>
    </location>
</feature>
<dbReference type="EMBL" id="CP093442">
    <property type="protein sequence ID" value="UOF00173.1"/>
    <property type="molecule type" value="Genomic_DNA"/>
</dbReference>
<proteinExistence type="predicted"/>
<gene>
    <name evidence="5" type="ORF">MNR06_10715</name>
</gene>
<keyword evidence="1" id="KW-0812">Transmembrane</keyword>
<dbReference type="InterPro" id="IPR000090">
    <property type="entry name" value="Flg_Motor_Flig"/>
</dbReference>
<evidence type="ECO:0000313" key="5">
    <source>
        <dbReference type="EMBL" id="UOF00173.1"/>
    </source>
</evidence>
<dbReference type="PANTHER" id="PTHR30534:SF0">
    <property type="entry name" value="FLAGELLAR MOTOR SWITCH PROTEIN FLIG"/>
    <property type="match status" value="1"/>
</dbReference>
<dbReference type="InterPro" id="IPR011002">
    <property type="entry name" value="FliG_a-hlx"/>
</dbReference>
<feature type="signal peptide" evidence="2">
    <location>
        <begin position="1"/>
        <end position="20"/>
    </location>
</feature>
<sequence length="576" mass="65037">MKNLIFILITGLLSPVLAQAQYLEEMGSLENLYETRARSVLNTILRPTDYTLVVAIDLDRDDKKLKEFQDEVEVQYLPGMPLMGDLPAAPKATNKLHEMKSRTDISVVLSRNVSPEVEKVIKDLLTSKLHLDATAGDTVNVRRITLPSDPVPAEPGPETLPELTWKMWTLIVILSLLALSGLMFWAWRRGKARDPNKDVFENHEYKHQPKDQDPTVEKPVEIPVAEAAAPEIEYNEFNMDAVKSHIIAIAAQYPAMASRAITEYCLNESADNATIMMEWLGWDTSKKIFSEVPAMAWARIGHAVKERKEELTKQHTEKAVRESYKAILSAYIEHEMSEDESNPFSFVLKMKEEERQQILDKETAAHIAVFCLHAPAEVTAGILANLDPDKRVRVMAELSRIEKLPHNVVQKVVQSFNQRLTDLRVQPEPKVEGASVLAKVIRGMTAEEEMDVLALFASDNPEELERVRRTILIFDDLKLVPSDILSEVLSSYEVEALYAAMFKTHATLSSRLLAALPERKAMVVERELSDMVMIPQRKKSAEIRREICKQVEAILNSRSIRIADLVDGSVANIRMA</sequence>